<dbReference type="EC" id="1.14.11.8" evidence="5"/>
<evidence type="ECO:0000259" key="17">
    <source>
        <dbReference type="Pfam" id="PF02668"/>
    </source>
</evidence>
<feature type="region of interest" description="Disordered" evidence="16">
    <location>
        <begin position="464"/>
        <end position="500"/>
    </location>
</feature>
<dbReference type="GO" id="GO:0050353">
    <property type="term" value="F:trimethyllysine dioxygenase activity"/>
    <property type="evidence" value="ECO:0007669"/>
    <property type="project" value="UniProtKB-EC"/>
</dbReference>
<keyword evidence="7" id="KW-0124">Carnitine biosynthesis</keyword>
<evidence type="ECO:0000259" key="18">
    <source>
        <dbReference type="Pfam" id="PF06155"/>
    </source>
</evidence>
<reference evidence="19" key="1">
    <citation type="submission" date="2019-05" db="EMBL/GenBank/DDBJ databases">
        <authorList>
            <person name="Piombo E."/>
        </authorList>
    </citation>
    <scope>NUCLEOTIDE SEQUENCE</scope>
    <source>
        <strain evidence="19">C2S</strain>
    </source>
</reference>
<dbReference type="Pfam" id="PF06155">
    <property type="entry name" value="GBBH-like_N"/>
    <property type="match status" value="1"/>
</dbReference>
<name>A0A9Q9U4F6_FUSFU</name>
<dbReference type="Gene3D" id="3.60.130.10">
    <property type="entry name" value="Clavaminate synthase-like"/>
    <property type="match status" value="1"/>
</dbReference>
<gene>
    <name evidence="19" type="ORF">C2S_13367</name>
</gene>
<comment type="caution">
    <text evidence="19">The sequence shown here is derived from an EMBL/GenBank/DDBJ whole genome shotgun (WGS) entry which is preliminary data.</text>
</comment>
<dbReference type="CDD" id="cd00250">
    <property type="entry name" value="CAS_like"/>
    <property type="match status" value="1"/>
</dbReference>
<evidence type="ECO:0000256" key="5">
    <source>
        <dbReference type="ARBA" id="ARBA00012267"/>
    </source>
</evidence>
<keyword evidence="6" id="KW-0479">Metal-binding</keyword>
<keyword evidence="9" id="KW-0560">Oxidoreductase</keyword>
<dbReference type="AlphaFoldDB" id="A0A9Q9U4F6"/>
<feature type="domain" description="Gamma-butyrobetaine hydroxylase-like N-terminal" evidence="18">
    <location>
        <begin position="89"/>
        <end position="146"/>
    </location>
</feature>
<dbReference type="PANTHER" id="PTHR10696:SF51">
    <property type="entry name" value="TRIMETHYLLYSINE DIOXYGENASE, MITOCHONDRIAL"/>
    <property type="match status" value="1"/>
</dbReference>
<evidence type="ECO:0000256" key="3">
    <source>
        <dbReference type="ARBA" id="ARBA00005022"/>
    </source>
</evidence>
<feature type="region of interest" description="Disordered" evidence="16">
    <location>
        <begin position="31"/>
        <end position="70"/>
    </location>
</feature>
<dbReference type="Pfam" id="PF02668">
    <property type="entry name" value="TauD"/>
    <property type="match status" value="1"/>
</dbReference>
<comment type="pathway">
    <text evidence="3">Amine and polyamine biosynthesis; carnitine biosynthesis.</text>
</comment>
<evidence type="ECO:0000313" key="20">
    <source>
        <dbReference type="Proteomes" id="UP000760494"/>
    </source>
</evidence>
<evidence type="ECO:0000256" key="15">
    <source>
        <dbReference type="ARBA" id="ARBA00049334"/>
    </source>
</evidence>
<dbReference type="Gene3D" id="3.30.2020.30">
    <property type="match status" value="1"/>
</dbReference>
<feature type="compositionally biased region" description="Basic and acidic residues" evidence="16">
    <location>
        <begin position="482"/>
        <end position="491"/>
    </location>
</feature>
<dbReference type="InterPro" id="IPR010376">
    <property type="entry name" value="GBBH-like_N"/>
</dbReference>
<organism evidence="19 20">
    <name type="scientific">Fusarium fujikuroi</name>
    <name type="common">Bakanae and foot rot disease fungus</name>
    <name type="synonym">Gibberella fujikuroi</name>
    <dbReference type="NCBI Taxonomy" id="5127"/>
    <lineage>
        <taxon>Eukaryota</taxon>
        <taxon>Fungi</taxon>
        <taxon>Dikarya</taxon>
        <taxon>Ascomycota</taxon>
        <taxon>Pezizomycotina</taxon>
        <taxon>Sordariomycetes</taxon>
        <taxon>Hypocreomycetidae</taxon>
        <taxon>Hypocreales</taxon>
        <taxon>Nectriaceae</taxon>
        <taxon>Fusarium</taxon>
        <taxon>Fusarium fujikuroi species complex</taxon>
    </lineage>
</organism>
<dbReference type="InterPro" id="IPR038492">
    <property type="entry name" value="GBBH-like_N_sf"/>
</dbReference>
<protein>
    <recommendedName>
        <fullName evidence="5">trimethyllysine dioxygenase</fullName>
        <ecNumber evidence="5">1.14.11.8</ecNumber>
    </recommendedName>
    <alternativeName>
        <fullName evidence="12">Epsilon-trimethyllysine 2-oxoglutarate dioxygenase</fullName>
    </alternativeName>
    <alternativeName>
        <fullName evidence="11">TML hydroxylase</fullName>
    </alternativeName>
    <alternativeName>
        <fullName evidence="13">TML-alpha-ketoglutarate dioxygenase</fullName>
    </alternativeName>
</protein>
<evidence type="ECO:0000256" key="13">
    <source>
        <dbReference type="ARBA" id="ARBA00032283"/>
    </source>
</evidence>
<dbReference type="NCBIfam" id="TIGR02410">
    <property type="entry name" value="carnitine_TMLD"/>
    <property type="match status" value="1"/>
</dbReference>
<evidence type="ECO:0000256" key="7">
    <source>
        <dbReference type="ARBA" id="ARBA00022873"/>
    </source>
</evidence>
<dbReference type="GO" id="GO:0005739">
    <property type="term" value="C:mitochondrion"/>
    <property type="evidence" value="ECO:0007669"/>
    <property type="project" value="TreeGrafter"/>
</dbReference>
<evidence type="ECO:0000256" key="4">
    <source>
        <dbReference type="ARBA" id="ARBA00008654"/>
    </source>
</evidence>
<feature type="compositionally biased region" description="Polar residues" evidence="16">
    <location>
        <begin position="59"/>
        <end position="70"/>
    </location>
</feature>
<comment type="similarity">
    <text evidence="4">Belongs to the gamma-BBH/TMLD family.</text>
</comment>
<dbReference type="Proteomes" id="UP000760494">
    <property type="component" value="Unassembled WGS sequence"/>
</dbReference>
<evidence type="ECO:0000256" key="9">
    <source>
        <dbReference type="ARBA" id="ARBA00023002"/>
    </source>
</evidence>
<comment type="cofactor">
    <cofactor evidence="1">
        <name>Fe(2+)</name>
        <dbReference type="ChEBI" id="CHEBI:29033"/>
    </cofactor>
</comment>
<evidence type="ECO:0000256" key="2">
    <source>
        <dbReference type="ARBA" id="ARBA00001961"/>
    </source>
</evidence>
<dbReference type="FunFam" id="3.60.130.10:FF:000001">
    <property type="entry name" value="Trimethyllysine dioxygenase, mitochondrial"/>
    <property type="match status" value="1"/>
</dbReference>
<evidence type="ECO:0000256" key="6">
    <source>
        <dbReference type="ARBA" id="ARBA00022723"/>
    </source>
</evidence>
<feature type="compositionally biased region" description="Polar residues" evidence="16">
    <location>
        <begin position="467"/>
        <end position="480"/>
    </location>
</feature>
<accession>A0A9Q9U4F6</accession>
<dbReference type="GO" id="GO:0005506">
    <property type="term" value="F:iron ion binding"/>
    <property type="evidence" value="ECO:0007669"/>
    <property type="project" value="InterPro"/>
</dbReference>
<comment type="function">
    <text evidence="14">Converts trimethyllysine (TML) into hydroxytrimethyllysine (HTML).</text>
</comment>
<evidence type="ECO:0000256" key="11">
    <source>
        <dbReference type="ARBA" id="ARBA00030363"/>
    </source>
</evidence>
<keyword evidence="8" id="KW-0223">Dioxygenase</keyword>
<comment type="cofactor">
    <cofactor evidence="2">
        <name>L-ascorbate</name>
        <dbReference type="ChEBI" id="CHEBI:38290"/>
    </cofactor>
</comment>
<evidence type="ECO:0000256" key="1">
    <source>
        <dbReference type="ARBA" id="ARBA00001954"/>
    </source>
</evidence>
<evidence type="ECO:0000256" key="8">
    <source>
        <dbReference type="ARBA" id="ARBA00022964"/>
    </source>
</evidence>
<evidence type="ECO:0000256" key="14">
    <source>
        <dbReference type="ARBA" id="ARBA00046008"/>
    </source>
</evidence>
<sequence>MFSRLARCPGLFSRPGPLSAAVSGKKPYSLGSMLSREAKRRQREAQSEMGMQIEKSAHKTTIQRTETSQIRMKRQALDGKSTAEYRTLDNCQCSQCVNQDTKQRNVDTFQLREEDLKVVDFKETEDKLHVNWSDGHESQHPLSYLHCWFRGAYAEEFGKDHMIRLWDSAIETHPPSVPYNQFFVDHGWEAIGELTKKIRIHGFCFVTDAPVYPESTEDLLKRLGPIRNTHYGGFYDFTPDLAMADTAYTNLALPAHTDTTYFTEPAGLQAFHCLSHEPAPGEALEEGESLGGESLLVDGFNAAVTLRKENPWAFKTLAQVELPWHASGNVGISISPDKVYPVIEQEEGGHLKRIRWNNDDRGAVSPYDAKNWYAAARVWDEILRRKENEYWFKLEPGKIVIFNNWRVLHGRSAFKGIRRICGAYSRSSINALNPTYWLTFHLTVPYDDFVSCYRVTNTPGGRVAGRSYNNRTRMGYSNRSKNYKDITEAPKQEAPVIQKS</sequence>
<dbReference type="InterPro" id="IPR050411">
    <property type="entry name" value="AlphaKG_dependent_hydroxylases"/>
</dbReference>
<dbReference type="InterPro" id="IPR003819">
    <property type="entry name" value="TauD/TfdA-like"/>
</dbReference>
<proteinExistence type="inferred from homology"/>
<dbReference type="PANTHER" id="PTHR10696">
    <property type="entry name" value="GAMMA-BUTYROBETAINE HYDROXYLASE-RELATED"/>
    <property type="match status" value="1"/>
</dbReference>
<evidence type="ECO:0000256" key="10">
    <source>
        <dbReference type="ARBA" id="ARBA00023004"/>
    </source>
</evidence>
<dbReference type="InterPro" id="IPR012776">
    <property type="entry name" value="Trimethyllysine_dOase"/>
</dbReference>
<keyword evidence="10" id="KW-0408">Iron</keyword>
<evidence type="ECO:0000256" key="12">
    <source>
        <dbReference type="ARBA" id="ARBA00031778"/>
    </source>
</evidence>
<dbReference type="EMBL" id="CABFJX010000005">
    <property type="protein sequence ID" value="VTT56880.1"/>
    <property type="molecule type" value="Genomic_DNA"/>
</dbReference>
<comment type="catalytic activity">
    <reaction evidence="15">
        <text>N(6),N(6),N(6)-trimethyl-L-lysine + 2-oxoglutarate + O2 = (3S)-3-hydroxy-N(6),N(6),N(6)-trimethyl-L-lysine + succinate + CO2</text>
        <dbReference type="Rhea" id="RHEA:14181"/>
        <dbReference type="ChEBI" id="CHEBI:15379"/>
        <dbReference type="ChEBI" id="CHEBI:16526"/>
        <dbReference type="ChEBI" id="CHEBI:16810"/>
        <dbReference type="ChEBI" id="CHEBI:30031"/>
        <dbReference type="ChEBI" id="CHEBI:58100"/>
        <dbReference type="ChEBI" id="CHEBI:141499"/>
        <dbReference type="EC" id="1.14.11.8"/>
    </reaction>
</comment>
<evidence type="ECO:0000313" key="19">
    <source>
        <dbReference type="EMBL" id="VTT56880.1"/>
    </source>
</evidence>
<dbReference type="InterPro" id="IPR042098">
    <property type="entry name" value="TauD-like_sf"/>
</dbReference>
<dbReference type="GO" id="GO:0045329">
    <property type="term" value="P:carnitine biosynthetic process"/>
    <property type="evidence" value="ECO:0007669"/>
    <property type="project" value="UniProtKB-KW"/>
</dbReference>
<feature type="domain" description="TauD/TfdA-like" evidence="17">
    <location>
        <begin position="191"/>
        <end position="424"/>
    </location>
</feature>
<evidence type="ECO:0000256" key="16">
    <source>
        <dbReference type="SAM" id="MobiDB-lite"/>
    </source>
</evidence>
<dbReference type="SUPFAM" id="SSF51197">
    <property type="entry name" value="Clavaminate synthase-like"/>
    <property type="match status" value="1"/>
</dbReference>